<accession>A0A7T6ZM47</accession>
<organism evidence="1 2">
    <name type="scientific">Providencia phage PSTRCR_120</name>
    <dbReference type="NCBI Taxonomy" id="2800826"/>
    <lineage>
        <taxon>Viruses</taxon>
        <taxon>Duplodnaviria</taxon>
        <taxon>Heunggongvirae</taxon>
        <taxon>Uroviricota</taxon>
        <taxon>Caudoviricetes</taxon>
        <taxon>Autographivirales</taxon>
        <taxon>Autotranscriptaviridae</taxon>
        <taxon>Studiervirinae</taxon>
        <taxon>Solymavirus</taxon>
        <taxon>Solymavirus PSTRCR120</taxon>
    </lineage>
</organism>
<dbReference type="Proteomes" id="UP000595268">
    <property type="component" value="Segment"/>
</dbReference>
<keyword evidence="2" id="KW-1185">Reference proteome</keyword>
<dbReference type="Pfam" id="PF11123">
    <property type="entry name" value="DNA_Packaging_2"/>
    <property type="match status" value="1"/>
</dbReference>
<dbReference type="EMBL" id="MW358928">
    <property type="protein sequence ID" value="QQK88317.1"/>
    <property type="molecule type" value="Genomic_DNA"/>
</dbReference>
<sequence>MSMLNDLDVYVMKIMIMEIQEEEKRTAPFYNSVGTFLDRHKFRLEALKTRGEGEDNLGEVVTEEELEGKDAEWLLAKLDALSYFYMMEDLSDPAKRKPTLYNAVSKLLSRHEVSIATVKPNDDVLEGDLADALKAYDAKMKGGLSDDDHPYEYH</sequence>
<evidence type="ECO:0000313" key="1">
    <source>
        <dbReference type="EMBL" id="QQK88317.1"/>
    </source>
</evidence>
<proteinExistence type="predicted"/>
<protein>
    <submittedName>
        <fullName evidence="1">Uncharacterized protein</fullName>
    </submittedName>
</protein>
<reference evidence="1 2" key="1">
    <citation type="submission" date="2020-12" db="EMBL/GenBank/DDBJ databases">
        <authorList>
            <person name="Rakov C."/>
            <person name="Alkalay-Oren S."/>
            <person name="Coppenhagen-Glazer S."/>
            <person name="Hazan R."/>
        </authorList>
    </citation>
    <scope>NUCLEOTIDE SEQUENCE [LARGE SCALE GENOMIC DNA]</scope>
</reference>
<evidence type="ECO:0000313" key="2">
    <source>
        <dbReference type="Proteomes" id="UP000595268"/>
    </source>
</evidence>
<dbReference type="InterPro" id="IPR024345">
    <property type="entry name" value="DNA_matur_Phage_T7-like"/>
</dbReference>
<name>A0A7T6ZM47_9CAUD</name>